<dbReference type="Pfam" id="PF04114">
    <property type="entry name" value="Gaa1"/>
    <property type="match status" value="1"/>
</dbReference>
<proteinExistence type="predicted"/>
<accession>A0A9P3UKS5</accession>
<protein>
    <submittedName>
        <fullName evidence="2">Gpi-anchor transamidase</fullName>
    </submittedName>
</protein>
<dbReference type="Gene3D" id="3.40.630.10">
    <property type="entry name" value="Zn peptidases"/>
    <property type="match status" value="1"/>
</dbReference>
<keyword evidence="1" id="KW-0472">Membrane</keyword>
<feature type="transmembrane region" description="Helical" evidence="1">
    <location>
        <begin position="467"/>
        <end position="493"/>
    </location>
</feature>
<keyword evidence="1" id="KW-1133">Transmembrane helix</keyword>
<dbReference type="PANTHER" id="PTHR13304:SF0">
    <property type="entry name" value="GLYCOSYLPHOSPHATIDYLINOSITOL ANCHOR ATTACHMENT 1 PROTEIN"/>
    <property type="match status" value="1"/>
</dbReference>
<feature type="transmembrane region" description="Helical" evidence="1">
    <location>
        <begin position="499"/>
        <end position="520"/>
    </location>
</feature>
<evidence type="ECO:0000313" key="2">
    <source>
        <dbReference type="EMBL" id="GLB34825.1"/>
    </source>
</evidence>
<feature type="transmembrane region" description="Helical" evidence="1">
    <location>
        <begin position="581"/>
        <end position="599"/>
    </location>
</feature>
<feature type="transmembrane region" description="Helical" evidence="1">
    <location>
        <begin position="611"/>
        <end position="637"/>
    </location>
</feature>
<organism evidence="2 3">
    <name type="scientific">Lyophyllum shimeji</name>
    <name type="common">Hon-shimeji</name>
    <name type="synonym">Tricholoma shimeji</name>
    <dbReference type="NCBI Taxonomy" id="47721"/>
    <lineage>
        <taxon>Eukaryota</taxon>
        <taxon>Fungi</taxon>
        <taxon>Dikarya</taxon>
        <taxon>Basidiomycota</taxon>
        <taxon>Agaricomycotina</taxon>
        <taxon>Agaricomycetes</taxon>
        <taxon>Agaricomycetidae</taxon>
        <taxon>Agaricales</taxon>
        <taxon>Tricholomatineae</taxon>
        <taxon>Lyophyllaceae</taxon>
        <taxon>Lyophyllum</taxon>
    </lineage>
</organism>
<feature type="transmembrane region" description="Helical" evidence="1">
    <location>
        <begin position="45"/>
        <end position="67"/>
    </location>
</feature>
<keyword evidence="1" id="KW-0812">Transmembrane</keyword>
<keyword evidence="3" id="KW-1185">Reference proteome</keyword>
<gene>
    <name evidence="2" type="primary">GAA1</name>
    <name evidence="2" type="ORF">LshimejAT787_0203900</name>
</gene>
<dbReference type="PANTHER" id="PTHR13304">
    <property type="entry name" value="GLYCOSYLPHOSPHATIDYLINOSITOL ANCHOR ATTACHMENT 1 PROTEIN"/>
    <property type="match status" value="1"/>
</dbReference>
<feature type="transmembrane region" description="Helical" evidence="1">
    <location>
        <begin position="552"/>
        <end position="569"/>
    </location>
</feature>
<evidence type="ECO:0000313" key="3">
    <source>
        <dbReference type="Proteomes" id="UP001063166"/>
    </source>
</evidence>
<reference evidence="2" key="1">
    <citation type="submission" date="2022-07" db="EMBL/GenBank/DDBJ databases">
        <title>The genome of Lyophyllum shimeji provides insight into the initial evolution of ectomycorrhizal fungal genome.</title>
        <authorList>
            <person name="Kobayashi Y."/>
            <person name="Shibata T."/>
            <person name="Hirakawa H."/>
            <person name="Shigenobu S."/>
            <person name="Nishiyama T."/>
            <person name="Yamada A."/>
            <person name="Hasebe M."/>
            <person name="Kawaguchi M."/>
        </authorList>
    </citation>
    <scope>NUCLEOTIDE SEQUENCE</scope>
    <source>
        <strain evidence="2">AT787</strain>
    </source>
</reference>
<dbReference type="GO" id="GO:0016255">
    <property type="term" value="P:attachment of GPI anchor to protein"/>
    <property type="evidence" value="ECO:0007669"/>
    <property type="project" value="TreeGrafter"/>
</dbReference>
<evidence type="ECO:0000256" key="1">
    <source>
        <dbReference type="SAM" id="Phobius"/>
    </source>
</evidence>
<dbReference type="Proteomes" id="UP001063166">
    <property type="component" value="Unassembled WGS sequence"/>
</dbReference>
<dbReference type="GO" id="GO:0042765">
    <property type="term" value="C:GPI-anchor transamidase complex"/>
    <property type="evidence" value="ECO:0007669"/>
    <property type="project" value="InterPro"/>
</dbReference>
<feature type="transmembrane region" description="Helical" evidence="1">
    <location>
        <begin position="420"/>
        <end position="440"/>
    </location>
</feature>
<dbReference type="EMBL" id="BRPK01000002">
    <property type="protein sequence ID" value="GLB34825.1"/>
    <property type="molecule type" value="Genomic_DNA"/>
</dbReference>
<sequence>MVEPNIEQPLSPWNRLLVKVRRRFGPRAQNASEVRLRRRRAMVSFLTRRLAFLKLALLFAGYIWMLIIPSPRLGRRTYIDENALQPGQVNTYWNWGEVHAADQYLEKLEALRDANATSEQRALFIATEFRRLGISASTQNYMFSANTGRVSGTNAYGILASPRTSGSEALVISASWLSRTGEGDGTLNLRGVATVLALAGSLKRYSLWAKDIVFVVSDGYLEGMHAWLAAYHGSSQSNLLSDPLTLSSGVIWTALNIDYPGHSFSHLGIFFEGLNGRLPNQDLLNAFQRIARYQVPVVLYDHLEVHDQPDSSVLPWFIPSILRKDSEVQTYAYQARNVIRHVGYQARGRPSGVHGLYHQFRIDAFTLFAVPATGPHGFHAIGRIIESTLRTMNNLLERLHASFFFYILTGPERFLKIGHYLPSAVLISVAMMFSGLRAWVDAGWTASSVVTEKKTHRARWSRRRRPILRALSIMLMTHVLGALLFGLITTSWFVQYKQILSPLVYMAFALIPLTALFIPFAASQQNVSSLSLVLKAINLCFASTVISTTTVLNFSLAATLAVLLGIPLSIPSNSGPLPIRLAKYAGYTLLGLGWLLVGQEELLKAIWDWEILSAWFAPFVCFVYVPLVVQAGLVCLLPP</sequence>
<dbReference type="OrthoDB" id="445301at2759"/>
<dbReference type="InterPro" id="IPR007246">
    <property type="entry name" value="Gaa1"/>
</dbReference>
<dbReference type="AlphaFoldDB" id="A0A9P3UKS5"/>
<name>A0A9P3UKS5_LYOSH</name>
<comment type="caution">
    <text evidence="2">The sequence shown here is derived from an EMBL/GenBank/DDBJ whole genome shotgun (WGS) entry which is preliminary data.</text>
</comment>